<evidence type="ECO:0000313" key="2">
    <source>
        <dbReference type="EMBL" id="ACR69421.1"/>
    </source>
</evidence>
<proteinExistence type="predicted"/>
<name>C5BGZ0_EDWI9</name>
<dbReference type="Pfam" id="PF25738">
    <property type="entry name" value="Derepression"/>
    <property type="match status" value="1"/>
</dbReference>
<dbReference type="KEGG" id="eic:NT01EI_2247"/>
<evidence type="ECO:0000313" key="3">
    <source>
        <dbReference type="Proteomes" id="UP000001485"/>
    </source>
</evidence>
<accession>C5BGZ0</accession>
<dbReference type="HOGENOM" id="CLU_2632468_0_0_6"/>
<dbReference type="EMBL" id="CP001600">
    <property type="protein sequence ID" value="ACR69421.1"/>
    <property type="molecule type" value="Genomic_DNA"/>
</dbReference>
<dbReference type="Proteomes" id="UP000001485">
    <property type="component" value="Chromosome"/>
</dbReference>
<dbReference type="AlphaFoldDB" id="C5BGZ0"/>
<organism evidence="2 3">
    <name type="scientific">Edwardsiella ictaluri (strain 93-146)</name>
    <dbReference type="NCBI Taxonomy" id="634503"/>
    <lineage>
        <taxon>Bacteria</taxon>
        <taxon>Pseudomonadati</taxon>
        <taxon>Pseudomonadota</taxon>
        <taxon>Gammaproteobacteria</taxon>
        <taxon>Enterobacterales</taxon>
        <taxon>Hafniaceae</taxon>
        <taxon>Edwardsiella</taxon>
    </lineage>
</organism>
<evidence type="ECO:0008006" key="4">
    <source>
        <dbReference type="Google" id="ProtNLM"/>
    </source>
</evidence>
<sequence>MAAKHRNTPHSRQLSSDAPSITSRLHRIHTLALYLQVELSHRKDTLPFMCVPAVLSYIADDITAIQRDIAASPEQPM</sequence>
<evidence type="ECO:0000256" key="1">
    <source>
        <dbReference type="SAM" id="MobiDB-lite"/>
    </source>
</evidence>
<gene>
    <name evidence="2" type="ordered locus">NT01EI_2247</name>
</gene>
<reference evidence="2 3" key="2">
    <citation type="journal article" date="2012" name="J. Bacteriol.">
        <title>Genome Sequence of Edwardsiella ictaluri 93-146, a Strain Associated with a Natural Channel Catfish Outbreak of Enteric Septicemia of Catfish.</title>
        <authorList>
            <person name="Williams M.L."/>
            <person name="Gillaspy A.F."/>
            <person name="Dyer D.W."/>
            <person name="Thune R.L."/>
            <person name="Waldbieser G.C."/>
            <person name="Schuster S.C."/>
            <person name="Gipson J."/>
            <person name="Zaitshik J."/>
            <person name="Landry C."/>
            <person name="Banes M.M."/>
            <person name="Lawrence M.L."/>
        </authorList>
    </citation>
    <scope>NUCLEOTIDE SEQUENCE [LARGE SCALE GENOMIC DNA]</scope>
    <source>
        <strain evidence="2 3">93-146</strain>
    </source>
</reference>
<dbReference type="GeneID" id="69539165"/>
<reference evidence="3" key="1">
    <citation type="submission" date="2009-03" db="EMBL/GenBank/DDBJ databases">
        <title>Complete genome sequence of Edwardsiella ictaluri 93-146.</title>
        <authorList>
            <person name="Williams M.L."/>
            <person name="Gillaspy A.F."/>
            <person name="Dyer D.W."/>
            <person name="Thune R.L."/>
            <person name="Waldbieser G.C."/>
            <person name="Schuster S.C."/>
            <person name="Gipson J."/>
            <person name="Zaitshik J."/>
            <person name="Landry C."/>
            <person name="Lawrence M.L."/>
        </authorList>
    </citation>
    <scope>NUCLEOTIDE SEQUENCE [LARGE SCALE GENOMIC DNA]</scope>
    <source>
        <strain evidence="3">93-146</strain>
    </source>
</reference>
<dbReference type="RefSeq" id="WP_015871543.1">
    <property type="nucleotide sequence ID" value="NC_012779.2"/>
</dbReference>
<dbReference type="InterPro" id="IPR057872">
    <property type="entry name" value="Derepression"/>
</dbReference>
<protein>
    <recommendedName>
        <fullName evidence="4">Derepression protein</fullName>
    </recommendedName>
</protein>
<feature type="compositionally biased region" description="Polar residues" evidence="1">
    <location>
        <begin position="10"/>
        <end position="20"/>
    </location>
</feature>
<dbReference type="PATRIC" id="fig|634503.3.peg.1995"/>
<feature type="region of interest" description="Disordered" evidence="1">
    <location>
        <begin position="1"/>
        <end position="20"/>
    </location>
</feature>